<dbReference type="PROSITE" id="PS50103">
    <property type="entry name" value="ZF_C3H1"/>
    <property type="match status" value="1"/>
</dbReference>
<dbReference type="VEuPathDB" id="TriTrypDB:BCY84_17496"/>
<organism evidence="7 8">
    <name type="scientific">Trypanosoma cruzi</name>
    <dbReference type="NCBI Taxonomy" id="5693"/>
    <lineage>
        <taxon>Eukaryota</taxon>
        <taxon>Discoba</taxon>
        <taxon>Euglenozoa</taxon>
        <taxon>Kinetoplastea</taxon>
        <taxon>Metakinetoplastina</taxon>
        <taxon>Trypanosomatida</taxon>
        <taxon>Trypanosomatidae</taxon>
        <taxon>Trypanosoma</taxon>
        <taxon>Schizotrypanum</taxon>
    </lineage>
</organism>
<dbReference type="InterPro" id="IPR000571">
    <property type="entry name" value="Znf_CCCH"/>
</dbReference>
<name>A0A2V2UJD1_TRYCR</name>
<evidence type="ECO:0000256" key="2">
    <source>
        <dbReference type="ARBA" id="ARBA00022771"/>
    </source>
</evidence>
<dbReference type="EMBL" id="PRFA01000238">
    <property type="protein sequence ID" value="PWU84275.1"/>
    <property type="molecule type" value="Genomic_DNA"/>
</dbReference>
<dbReference type="VEuPathDB" id="TriTrypDB:TcG_10529"/>
<dbReference type="VEuPathDB" id="TriTrypDB:ECC02_008033"/>
<evidence type="ECO:0000256" key="4">
    <source>
        <dbReference type="PROSITE-ProRule" id="PRU00723"/>
    </source>
</evidence>
<feature type="region of interest" description="Disordered" evidence="5">
    <location>
        <begin position="268"/>
        <end position="288"/>
    </location>
</feature>
<accession>A0A2V2UJD1</accession>
<dbReference type="VEuPathDB" id="TriTrypDB:TCDM_06850"/>
<dbReference type="VEuPathDB" id="TriTrypDB:TCSYLVIO_001149"/>
<dbReference type="PANTHER" id="PTHR37562">
    <property type="entry name" value="C3H1-TYPE DOMAIN-CONTAINING PROTEIN-RELATED"/>
    <property type="match status" value="1"/>
</dbReference>
<keyword evidence="2 4" id="KW-0863">Zinc-finger</keyword>
<dbReference type="VEuPathDB" id="TriTrypDB:C4B63_238g16"/>
<dbReference type="AlphaFoldDB" id="A0A2V2UJD1"/>
<dbReference type="GO" id="GO:0008270">
    <property type="term" value="F:zinc ion binding"/>
    <property type="evidence" value="ECO:0007669"/>
    <property type="project" value="UniProtKB-KW"/>
</dbReference>
<feature type="zinc finger region" description="C3H1-type" evidence="4">
    <location>
        <begin position="214"/>
        <end position="242"/>
    </location>
</feature>
<dbReference type="VEuPathDB" id="TriTrypDB:TcCLB.511807.130"/>
<protein>
    <recommendedName>
        <fullName evidence="6">C3H1-type domain-containing protein</fullName>
    </recommendedName>
</protein>
<dbReference type="VEuPathDB" id="TriTrypDB:Tc_MARK_10330"/>
<dbReference type="VEuPathDB" id="TriTrypDB:C3747_83g94"/>
<evidence type="ECO:0000256" key="3">
    <source>
        <dbReference type="ARBA" id="ARBA00022833"/>
    </source>
</evidence>
<comment type="caution">
    <text evidence="7">The sequence shown here is derived from an EMBL/GenBank/DDBJ whole genome shotgun (WGS) entry which is preliminary data.</text>
</comment>
<gene>
    <name evidence="7" type="ORF">C4B63_238g16</name>
</gene>
<evidence type="ECO:0000313" key="8">
    <source>
        <dbReference type="Proteomes" id="UP000246121"/>
    </source>
</evidence>
<proteinExistence type="predicted"/>
<keyword evidence="1 4" id="KW-0479">Metal-binding</keyword>
<reference evidence="7 8" key="1">
    <citation type="journal article" date="2018" name="Microb. Genom.">
        <title>Expanding an expanded genome: long-read sequencing of Trypanosoma cruzi.</title>
        <authorList>
            <person name="Berna L."/>
            <person name="Rodriguez M."/>
            <person name="Chiribao M.L."/>
            <person name="Parodi-Talice A."/>
            <person name="Pita S."/>
            <person name="Rijo G."/>
            <person name="Alvarez-Valin F."/>
            <person name="Robello C."/>
        </authorList>
    </citation>
    <scope>NUCLEOTIDE SEQUENCE [LARGE SCALE GENOMIC DNA]</scope>
    <source>
        <strain evidence="7 8">Dm28c</strain>
    </source>
</reference>
<dbReference type="Proteomes" id="UP000246121">
    <property type="component" value="Unassembled WGS sequence"/>
</dbReference>
<evidence type="ECO:0000256" key="1">
    <source>
        <dbReference type="ARBA" id="ARBA00022723"/>
    </source>
</evidence>
<dbReference type="VEuPathDB" id="TriTrypDB:TcBrA4_0092350"/>
<sequence length="437" mass="49366">MELTPVRQRKRNKRWLFFDVPSVEELAGIPDEELAKRTLPKGFYLWFFAHHMRTIYAVLSEHVYLTRGVLDYLYDYLRWGPNKIHNKLFICSSYNREMQCSNGFLCREVHCPFNTDTAMEASIYNVFSNANGCPTSTERKEKSLKHPPNVLLWHPLHSRWTPPWAYPTLPRGATFRVAMPNNPKPVEEFDSGRIFVTKVVREHYERFLRNEPPTVTLQHCANYSKNGVCCFGQNCQFVHVVSHTGERAEKDASVGDLSINSASGNANVSIRPIPGQKGNSTTFSESCGETSRTSFPMMHFSLSSSPSTSVNAPPRAFSTKSMASDTSMLNTQLLLLSTPLMQTGQSPQSRENCQKQIQLQQPQPQLQPQLQPQKQGQLQPCLSTGCLPQFNPASAPFFLLQGPEKSQPIPLQQMYALTVPPQDGNAKGVSPLYFMPY</sequence>
<keyword evidence="3 4" id="KW-0862">Zinc</keyword>
<feature type="compositionally biased region" description="Polar residues" evidence="5">
    <location>
        <begin position="277"/>
        <end position="288"/>
    </location>
</feature>
<evidence type="ECO:0000256" key="5">
    <source>
        <dbReference type="SAM" id="MobiDB-lite"/>
    </source>
</evidence>
<dbReference type="InterPro" id="IPR036855">
    <property type="entry name" value="Znf_CCCH_sf"/>
</dbReference>
<evidence type="ECO:0000313" key="7">
    <source>
        <dbReference type="EMBL" id="PWU84275.1"/>
    </source>
</evidence>
<dbReference type="PANTHER" id="PTHR37562:SF5">
    <property type="entry name" value="C3H1-TYPE DOMAIN-CONTAINING PROTEIN"/>
    <property type="match status" value="1"/>
</dbReference>
<dbReference type="VEuPathDB" id="TriTrypDB:TcCL_NonESM06234"/>
<dbReference type="SUPFAM" id="SSF90229">
    <property type="entry name" value="CCCH zinc finger"/>
    <property type="match status" value="1"/>
</dbReference>
<evidence type="ECO:0000259" key="6">
    <source>
        <dbReference type="PROSITE" id="PS50103"/>
    </source>
</evidence>
<feature type="domain" description="C3H1-type" evidence="6">
    <location>
        <begin position="214"/>
        <end position="242"/>
    </location>
</feature>